<proteinExistence type="inferred from homology"/>
<accession>A0A060X3T4</accession>
<dbReference type="Proteomes" id="UP000193380">
    <property type="component" value="Unassembled WGS sequence"/>
</dbReference>
<evidence type="ECO:0000256" key="1">
    <source>
        <dbReference type="ARBA" id="ARBA00001971"/>
    </source>
</evidence>
<dbReference type="EMBL" id="FR904936">
    <property type="protein sequence ID" value="CDQ73912.1"/>
    <property type="molecule type" value="Genomic_DNA"/>
</dbReference>
<dbReference type="SUPFAM" id="SSF48264">
    <property type="entry name" value="Cytochrome P450"/>
    <property type="match status" value="1"/>
</dbReference>
<evidence type="ECO:0000256" key="5">
    <source>
        <dbReference type="ARBA" id="ARBA00022723"/>
    </source>
</evidence>
<sequence length="495" mass="56822">MLLSLDCLDLKICLLVIFLFLLLVDFLKHRNPPEFPPGPWPLPFLGNIFIGFGYQDMDKVAEQFGNIFSLRWGAEKVVFVSGYKMVKDVLMNQGDNFLDRPASPLFSDVFKDCGISVSNGYRWRRQRQFSVAHLKHVGEGKRTLERHVQQECNFLCQAFQQEMGGPFNPQLIINSAAANCIGFLVFGKRFDYNATDFQNRLRLSQESMLLIGNPLVQLYDLFPWLFKRLPGLRSGPHVTILSNYAKIVSFLRKEIEKHKKDWDPFDHRDYIDSYIGEIDKKKRDIEAGFHSENLVYCSLDLFEAGTETMTNTLRWALLYMVKYPDVQENVQEEIKSVIGQSRQPCLADRVSMPYTDAVIHETQRMANILPLNIRMSSKDATLGGYFIPKGTKVIVNLSSVLRDQTEWETADHFNPQHFLDVHGHFRKREAFFPFSAGKRACLGQSLARMELFLFFTSLLQRFTISTSPGEEPPSLEPQGVAIQSPKPFTICASTW</sequence>
<dbReference type="GO" id="GO:0020037">
    <property type="term" value="F:heme binding"/>
    <property type="evidence" value="ECO:0007669"/>
    <property type="project" value="InterPro"/>
</dbReference>
<keyword evidence="6 11" id="KW-0560">Oxidoreductase</keyword>
<dbReference type="InterPro" id="IPR001128">
    <property type="entry name" value="Cyt_P450"/>
</dbReference>
<comment type="subcellular location">
    <subcellularLocation>
        <location evidence="2">Membrane</location>
    </subcellularLocation>
</comment>
<dbReference type="InterPro" id="IPR002401">
    <property type="entry name" value="Cyt_P450_E_grp-I"/>
</dbReference>
<feature type="binding site" description="axial binding residue" evidence="10">
    <location>
        <position position="441"/>
    </location>
    <ligand>
        <name>heme</name>
        <dbReference type="ChEBI" id="CHEBI:30413"/>
    </ligand>
    <ligandPart>
        <name>Fe</name>
        <dbReference type="ChEBI" id="CHEBI:18248"/>
    </ligandPart>
</feature>
<dbReference type="InterPro" id="IPR036396">
    <property type="entry name" value="Cyt_P450_sf"/>
</dbReference>
<dbReference type="GO" id="GO:0005737">
    <property type="term" value="C:cytoplasm"/>
    <property type="evidence" value="ECO:0007669"/>
    <property type="project" value="TreeGrafter"/>
</dbReference>
<evidence type="ECO:0000256" key="11">
    <source>
        <dbReference type="RuleBase" id="RU000461"/>
    </source>
</evidence>
<comment type="cofactor">
    <cofactor evidence="1 10">
        <name>heme</name>
        <dbReference type="ChEBI" id="CHEBI:30413"/>
    </cofactor>
</comment>
<evidence type="ECO:0000313" key="13">
    <source>
        <dbReference type="Proteomes" id="UP000193380"/>
    </source>
</evidence>
<dbReference type="AlphaFoldDB" id="A0A060X3T4"/>
<dbReference type="GO" id="GO:0016712">
    <property type="term" value="F:oxidoreductase activity, acting on paired donors, with incorporation or reduction of molecular oxygen, reduced flavin or flavoprotein as one donor, and incorporation of one atom of oxygen"/>
    <property type="evidence" value="ECO:0007669"/>
    <property type="project" value="InterPro"/>
</dbReference>
<dbReference type="PRINTS" id="PR01686">
    <property type="entry name" value="EP450ICYP2D"/>
</dbReference>
<dbReference type="GO" id="GO:0016020">
    <property type="term" value="C:membrane"/>
    <property type="evidence" value="ECO:0007669"/>
    <property type="project" value="UniProtKB-SubCell"/>
</dbReference>
<dbReference type="PRINTS" id="PR00385">
    <property type="entry name" value="P450"/>
</dbReference>
<keyword evidence="5 10" id="KW-0479">Metal-binding</keyword>
<evidence type="ECO:0000256" key="4">
    <source>
        <dbReference type="ARBA" id="ARBA00022617"/>
    </source>
</evidence>
<dbReference type="Pfam" id="PF00067">
    <property type="entry name" value="p450"/>
    <property type="match status" value="1"/>
</dbReference>
<keyword evidence="8 11" id="KW-0503">Monooxygenase</keyword>
<dbReference type="GO" id="GO:0006082">
    <property type="term" value="P:organic acid metabolic process"/>
    <property type="evidence" value="ECO:0007669"/>
    <property type="project" value="TreeGrafter"/>
</dbReference>
<dbReference type="GO" id="GO:0005506">
    <property type="term" value="F:iron ion binding"/>
    <property type="evidence" value="ECO:0007669"/>
    <property type="project" value="InterPro"/>
</dbReference>
<dbReference type="InterPro" id="IPR008069">
    <property type="entry name" value="Cyt_P450_E_grp-I_CYP2D-like"/>
</dbReference>
<dbReference type="FunFam" id="1.10.630.10:FF:000004">
    <property type="entry name" value="cytochrome P450 2D15 isoform X1"/>
    <property type="match status" value="1"/>
</dbReference>
<dbReference type="PRINTS" id="PR00463">
    <property type="entry name" value="EP450I"/>
</dbReference>
<protein>
    <submittedName>
        <fullName evidence="12">Uncharacterized protein</fullName>
    </submittedName>
</protein>
<dbReference type="PROSITE" id="PS00086">
    <property type="entry name" value="CYTOCHROME_P450"/>
    <property type="match status" value="1"/>
</dbReference>
<dbReference type="PANTHER" id="PTHR24300:SF309">
    <property type="entry name" value="CYTOCHROME P450-RELATED"/>
    <property type="match status" value="1"/>
</dbReference>
<evidence type="ECO:0000256" key="2">
    <source>
        <dbReference type="ARBA" id="ARBA00004370"/>
    </source>
</evidence>
<evidence type="ECO:0000313" key="12">
    <source>
        <dbReference type="EMBL" id="CDQ73912.1"/>
    </source>
</evidence>
<reference evidence="12" key="2">
    <citation type="submission" date="2014-03" db="EMBL/GenBank/DDBJ databases">
        <authorList>
            <person name="Genoscope - CEA"/>
        </authorList>
    </citation>
    <scope>NUCLEOTIDE SEQUENCE</scope>
</reference>
<keyword evidence="9" id="KW-0472">Membrane</keyword>
<evidence type="ECO:0000256" key="3">
    <source>
        <dbReference type="ARBA" id="ARBA00010617"/>
    </source>
</evidence>
<name>A0A060X3T4_ONCMY</name>
<dbReference type="STRING" id="8022.A0A060X3T4"/>
<evidence type="ECO:0000256" key="7">
    <source>
        <dbReference type="ARBA" id="ARBA00023004"/>
    </source>
</evidence>
<keyword evidence="4 10" id="KW-0349">Heme</keyword>
<dbReference type="GO" id="GO:0006805">
    <property type="term" value="P:xenobiotic metabolic process"/>
    <property type="evidence" value="ECO:0007669"/>
    <property type="project" value="TreeGrafter"/>
</dbReference>
<dbReference type="PANTHER" id="PTHR24300">
    <property type="entry name" value="CYTOCHROME P450 508A4-RELATED"/>
    <property type="match status" value="1"/>
</dbReference>
<dbReference type="InterPro" id="IPR017972">
    <property type="entry name" value="Cyt_P450_CS"/>
</dbReference>
<evidence type="ECO:0000256" key="10">
    <source>
        <dbReference type="PIRSR" id="PIRSR602401-1"/>
    </source>
</evidence>
<dbReference type="Gene3D" id="1.10.630.10">
    <property type="entry name" value="Cytochrome P450"/>
    <property type="match status" value="1"/>
</dbReference>
<organism evidence="12 13">
    <name type="scientific">Oncorhynchus mykiss</name>
    <name type="common">Rainbow trout</name>
    <name type="synonym">Salmo gairdneri</name>
    <dbReference type="NCBI Taxonomy" id="8022"/>
    <lineage>
        <taxon>Eukaryota</taxon>
        <taxon>Metazoa</taxon>
        <taxon>Chordata</taxon>
        <taxon>Craniata</taxon>
        <taxon>Vertebrata</taxon>
        <taxon>Euteleostomi</taxon>
        <taxon>Actinopterygii</taxon>
        <taxon>Neopterygii</taxon>
        <taxon>Teleostei</taxon>
        <taxon>Protacanthopterygii</taxon>
        <taxon>Salmoniformes</taxon>
        <taxon>Salmonidae</taxon>
        <taxon>Salmoninae</taxon>
        <taxon>Oncorhynchus</taxon>
    </lineage>
</organism>
<dbReference type="PaxDb" id="8022-A0A060X3T4"/>
<comment type="similarity">
    <text evidence="3 11">Belongs to the cytochrome P450 family.</text>
</comment>
<gene>
    <name evidence="12" type="ORF">GSONMT00030831001</name>
</gene>
<evidence type="ECO:0000256" key="8">
    <source>
        <dbReference type="ARBA" id="ARBA00023033"/>
    </source>
</evidence>
<dbReference type="InterPro" id="IPR050182">
    <property type="entry name" value="Cytochrome_P450_fam2"/>
</dbReference>
<evidence type="ECO:0000256" key="9">
    <source>
        <dbReference type="ARBA" id="ARBA00023136"/>
    </source>
</evidence>
<reference evidence="12" key="1">
    <citation type="journal article" date="2014" name="Nat. Commun.">
        <title>The rainbow trout genome provides novel insights into evolution after whole-genome duplication in vertebrates.</title>
        <authorList>
            <person name="Berthelot C."/>
            <person name="Brunet F."/>
            <person name="Chalopin D."/>
            <person name="Juanchich A."/>
            <person name="Bernard M."/>
            <person name="Noel B."/>
            <person name="Bento P."/>
            <person name="Da Silva C."/>
            <person name="Labadie K."/>
            <person name="Alberti A."/>
            <person name="Aury J.M."/>
            <person name="Louis A."/>
            <person name="Dehais P."/>
            <person name="Bardou P."/>
            <person name="Montfort J."/>
            <person name="Klopp C."/>
            <person name="Cabau C."/>
            <person name="Gaspin C."/>
            <person name="Thorgaard G.H."/>
            <person name="Boussaha M."/>
            <person name="Quillet E."/>
            <person name="Guyomard R."/>
            <person name="Galiana D."/>
            <person name="Bobe J."/>
            <person name="Volff J.N."/>
            <person name="Genet C."/>
            <person name="Wincker P."/>
            <person name="Jaillon O."/>
            <person name="Roest Crollius H."/>
            <person name="Guiguen Y."/>
        </authorList>
    </citation>
    <scope>NUCLEOTIDE SEQUENCE [LARGE SCALE GENOMIC DNA]</scope>
</reference>
<evidence type="ECO:0000256" key="6">
    <source>
        <dbReference type="ARBA" id="ARBA00023002"/>
    </source>
</evidence>
<keyword evidence="7 10" id="KW-0408">Iron</keyword>